<dbReference type="InterPro" id="IPR038175">
    <property type="entry name" value="CBM21_dom_sf"/>
</dbReference>
<dbReference type="OrthoDB" id="1881at2759"/>
<dbReference type="PANTHER" id="PTHR12307:SF36">
    <property type="entry name" value="GLYCOGEN-BINDING SUBUNIT 76A"/>
    <property type="match status" value="1"/>
</dbReference>
<feature type="compositionally biased region" description="Low complexity" evidence="1">
    <location>
        <begin position="1"/>
        <end position="20"/>
    </location>
</feature>
<dbReference type="GO" id="GO:0005979">
    <property type="term" value="P:regulation of glycogen biosynthetic process"/>
    <property type="evidence" value="ECO:0007669"/>
    <property type="project" value="TreeGrafter"/>
</dbReference>
<dbReference type="GO" id="GO:0000164">
    <property type="term" value="C:protein phosphatase type 1 complex"/>
    <property type="evidence" value="ECO:0007669"/>
    <property type="project" value="TreeGrafter"/>
</dbReference>
<accession>A0A2H3J3J2</accession>
<dbReference type="GO" id="GO:0008157">
    <property type="term" value="F:protein phosphatase 1 binding"/>
    <property type="evidence" value="ECO:0007669"/>
    <property type="project" value="TreeGrafter"/>
</dbReference>
<feature type="compositionally biased region" description="Basic and acidic residues" evidence="1">
    <location>
        <begin position="595"/>
        <end position="604"/>
    </location>
</feature>
<sequence length="807" mass="86011">MPYALPSSSSSSPTVALSSPPHSPRLGGHRRTRSSSSTFSDERGPGAFVSLGTLPRSHKRAVFSINVDDDDEPSPPPVLRSPSPRPAYLNSLRLSMNTGKFSPSVDPPSRIDIPARAPDSVPFPTSSPPSRSPSPSSTTSTRTPASSLPRTPSTPIILSNGKPLKPSLKSSSSSPNIAGLAPTRTHARAQSAPSTPAPTHKNVHFAEKNAGLETVRVFSRSGKPASLSKPPGDETETETEAEPSYPFPSVHASEKLYEIDDSAARSTTVPAPTYTASNSPAAYSHVVLETLALPRTSPPSLRGTVLARNVAFEKHVAVRFTLDDWQTTSEVTARYVVSLPSLPPPFPQPTRTLGDVVAFAEEGKSGWDRFSFTIRLEDYEYKLVERTLFLAVRYTPVGVGEFWDNNSSQNYRVGFRRVHAHPAHAPITPSAFSAAAMFPSTGPTFQGHGHSQQRTFSAPTTLRTTPTTGVVQYQSHHHHQAAPQEDDDDESEKEESEVRTARAAAQAVARAQNSGNSTPSSATQARETASAPSSPTRAFISKRLSLSNYVAPGSGASSGRLATPPGSPPRDGAVRARSSSLPSGAGLGRVSPEGQTREKAEEQSRQYSPQNMEKKLEPLEWTGAGLGIEFPMPEPMKEHKMTQMQLLSPPDSPDRAMAGLALQAAAEEQAEQEADEQDTSTESSPITPTDDKEEEGPKVDGSLASTIARMNMNAYAPTSGRGSPLPTRERDSSYAALIRQWCFSGTGCASTSITSPGYGGSPYAFPGFGFGMAEGIVGGGRREKDSLLASRIQRASAVVRSLDVIAL</sequence>
<keyword evidence="4" id="KW-1185">Reference proteome</keyword>
<proteinExistence type="predicted"/>
<dbReference type="InterPro" id="IPR050782">
    <property type="entry name" value="PP1_regulatory_subunit_3"/>
</dbReference>
<protein>
    <recommendedName>
        <fullName evidence="2">CBM21 domain-containing protein</fullName>
    </recommendedName>
</protein>
<reference evidence="3 4" key="1">
    <citation type="journal article" date="2012" name="Science">
        <title>The Paleozoic origin of enzymatic lignin decomposition reconstructed from 31 fungal genomes.</title>
        <authorList>
            <person name="Floudas D."/>
            <person name="Binder M."/>
            <person name="Riley R."/>
            <person name="Barry K."/>
            <person name="Blanchette R.A."/>
            <person name="Henrissat B."/>
            <person name="Martinez A.T."/>
            <person name="Otillar R."/>
            <person name="Spatafora J.W."/>
            <person name="Yadav J.S."/>
            <person name="Aerts A."/>
            <person name="Benoit I."/>
            <person name="Boyd A."/>
            <person name="Carlson A."/>
            <person name="Copeland A."/>
            <person name="Coutinho P.M."/>
            <person name="de Vries R.P."/>
            <person name="Ferreira P."/>
            <person name="Findley K."/>
            <person name="Foster B."/>
            <person name="Gaskell J."/>
            <person name="Glotzer D."/>
            <person name="Gorecki P."/>
            <person name="Heitman J."/>
            <person name="Hesse C."/>
            <person name="Hori C."/>
            <person name="Igarashi K."/>
            <person name="Jurgens J.A."/>
            <person name="Kallen N."/>
            <person name="Kersten P."/>
            <person name="Kohler A."/>
            <person name="Kuees U."/>
            <person name="Kumar T.K.A."/>
            <person name="Kuo A."/>
            <person name="LaButti K."/>
            <person name="Larrondo L.F."/>
            <person name="Lindquist E."/>
            <person name="Ling A."/>
            <person name="Lombard V."/>
            <person name="Lucas S."/>
            <person name="Lundell T."/>
            <person name="Martin R."/>
            <person name="McLaughlin D.J."/>
            <person name="Morgenstern I."/>
            <person name="Morin E."/>
            <person name="Murat C."/>
            <person name="Nagy L.G."/>
            <person name="Nolan M."/>
            <person name="Ohm R.A."/>
            <person name="Patyshakuliyeva A."/>
            <person name="Rokas A."/>
            <person name="Ruiz-Duenas F.J."/>
            <person name="Sabat G."/>
            <person name="Salamov A."/>
            <person name="Samejima M."/>
            <person name="Schmutz J."/>
            <person name="Slot J.C."/>
            <person name="St John F."/>
            <person name="Stenlid J."/>
            <person name="Sun H."/>
            <person name="Sun S."/>
            <person name="Syed K."/>
            <person name="Tsang A."/>
            <person name="Wiebenga A."/>
            <person name="Young D."/>
            <person name="Pisabarro A."/>
            <person name="Eastwood D.C."/>
            <person name="Martin F."/>
            <person name="Cullen D."/>
            <person name="Grigoriev I.V."/>
            <person name="Hibbett D.S."/>
        </authorList>
    </citation>
    <scope>NUCLEOTIDE SEQUENCE [LARGE SCALE GENOMIC DNA]</scope>
    <source>
        <strain evidence="3 4">MD-104</strain>
    </source>
</reference>
<feature type="region of interest" description="Disordered" evidence="1">
    <location>
        <begin position="1"/>
        <end position="205"/>
    </location>
</feature>
<gene>
    <name evidence="3" type="ORF">WOLCODRAFT_87441</name>
</gene>
<dbReference type="PROSITE" id="PS51159">
    <property type="entry name" value="CBM21"/>
    <property type="match status" value="1"/>
</dbReference>
<feature type="compositionally biased region" description="Polar residues" evidence="1">
    <location>
        <begin position="513"/>
        <end position="536"/>
    </location>
</feature>
<dbReference type="STRING" id="742152.A0A2H3J3J2"/>
<dbReference type="AlphaFoldDB" id="A0A2H3J3J2"/>
<dbReference type="Pfam" id="PF03370">
    <property type="entry name" value="CBM_21"/>
    <property type="match status" value="1"/>
</dbReference>
<feature type="compositionally biased region" description="Polar residues" evidence="1">
    <location>
        <begin position="442"/>
        <end position="458"/>
    </location>
</feature>
<feature type="compositionally biased region" description="Polar residues" evidence="1">
    <location>
        <begin position="92"/>
        <end position="101"/>
    </location>
</feature>
<evidence type="ECO:0000259" key="2">
    <source>
        <dbReference type="PROSITE" id="PS51159"/>
    </source>
</evidence>
<dbReference type="InterPro" id="IPR005036">
    <property type="entry name" value="CBM21_dom"/>
</dbReference>
<feature type="compositionally biased region" description="Low complexity" evidence="1">
    <location>
        <begin position="501"/>
        <end position="512"/>
    </location>
</feature>
<dbReference type="EMBL" id="KB467831">
    <property type="protein sequence ID" value="PCH34353.1"/>
    <property type="molecule type" value="Genomic_DNA"/>
</dbReference>
<dbReference type="Proteomes" id="UP000218811">
    <property type="component" value="Unassembled WGS sequence"/>
</dbReference>
<dbReference type="GO" id="GO:2001069">
    <property type="term" value="F:glycogen binding"/>
    <property type="evidence" value="ECO:0007669"/>
    <property type="project" value="TreeGrafter"/>
</dbReference>
<organism evidence="3 4">
    <name type="scientific">Wolfiporia cocos (strain MD-104)</name>
    <name type="common">Brown rot fungus</name>
    <dbReference type="NCBI Taxonomy" id="742152"/>
    <lineage>
        <taxon>Eukaryota</taxon>
        <taxon>Fungi</taxon>
        <taxon>Dikarya</taxon>
        <taxon>Basidiomycota</taxon>
        <taxon>Agaricomycotina</taxon>
        <taxon>Agaricomycetes</taxon>
        <taxon>Polyporales</taxon>
        <taxon>Phaeolaceae</taxon>
        <taxon>Wolfiporia</taxon>
    </lineage>
</organism>
<feature type="compositionally biased region" description="Acidic residues" evidence="1">
    <location>
        <begin position="484"/>
        <end position="495"/>
    </location>
</feature>
<feature type="domain" description="CBM21" evidence="2">
    <location>
        <begin position="278"/>
        <end position="414"/>
    </location>
</feature>
<dbReference type="Gene3D" id="2.60.40.2440">
    <property type="entry name" value="Carbohydrate binding type-21 domain"/>
    <property type="match status" value="1"/>
</dbReference>
<evidence type="ECO:0000256" key="1">
    <source>
        <dbReference type="SAM" id="MobiDB-lite"/>
    </source>
</evidence>
<feature type="compositionally biased region" description="Low complexity" evidence="1">
    <location>
        <begin position="459"/>
        <end position="468"/>
    </location>
</feature>
<name>A0A2H3J3J2_WOLCO</name>
<feature type="compositionally biased region" description="Acidic residues" evidence="1">
    <location>
        <begin position="668"/>
        <end position="679"/>
    </location>
</feature>
<feature type="compositionally biased region" description="Low complexity" evidence="1">
    <location>
        <begin position="133"/>
        <end position="176"/>
    </location>
</feature>
<feature type="region of interest" description="Disordered" evidence="1">
    <location>
        <begin position="219"/>
        <end position="249"/>
    </location>
</feature>
<dbReference type="PANTHER" id="PTHR12307">
    <property type="entry name" value="PROTEIN PHOSPHATASE 1 REGULATORY SUBUNIT"/>
    <property type="match status" value="1"/>
</dbReference>
<feature type="region of interest" description="Disordered" evidence="1">
    <location>
        <begin position="551"/>
        <end position="620"/>
    </location>
</feature>
<evidence type="ECO:0000313" key="4">
    <source>
        <dbReference type="Proteomes" id="UP000218811"/>
    </source>
</evidence>
<evidence type="ECO:0000313" key="3">
    <source>
        <dbReference type="EMBL" id="PCH34353.1"/>
    </source>
</evidence>
<feature type="compositionally biased region" description="Pro residues" evidence="1">
    <location>
        <begin position="74"/>
        <end position="85"/>
    </location>
</feature>
<feature type="region of interest" description="Disordered" evidence="1">
    <location>
        <begin position="663"/>
        <end position="699"/>
    </location>
</feature>
<feature type="region of interest" description="Disordered" evidence="1">
    <location>
        <begin position="442"/>
        <end position="537"/>
    </location>
</feature>